<organism evidence="1 2">
    <name type="scientific">Parasphingorhabdus litoris</name>
    <dbReference type="NCBI Taxonomy" id="394733"/>
    <lineage>
        <taxon>Bacteria</taxon>
        <taxon>Pseudomonadati</taxon>
        <taxon>Pseudomonadota</taxon>
        <taxon>Alphaproteobacteria</taxon>
        <taxon>Sphingomonadales</taxon>
        <taxon>Sphingomonadaceae</taxon>
        <taxon>Parasphingorhabdus</taxon>
    </lineage>
</organism>
<comment type="caution">
    <text evidence="1">The sequence shown here is derived from an EMBL/GenBank/DDBJ whole genome shotgun (WGS) entry which is preliminary data.</text>
</comment>
<evidence type="ECO:0000313" key="1">
    <source>
        <dbReference type="EMBL" id="GAA0469749.1"/>
    </source>
</evidence>
<dbReference type="EMBL" id="BAAAEM010000002">
    <property type="protein sequence ID" value="GAA0469749.1"/>
    <property type="molecule type" value="Genomic_DNA"/>
</dbReference>
<dbReference type="Gene3D" id="1.10.1220.10">
    <property type="entry name" value="Met repressor-like"/>
    <property type="match status" value="1"/>
</dbReference>
<reference evidence="2" key="1">
    <citation type="journal article" date="2019" name="Int. J. Syst. Evol. Microbiol.">
        <title>The Global Catalogue of Microorganisms (GCM) 10K type strain sequencing project: providing services to taxonomists for standard genome sequencing and annotation.</title>
        <authorList>
            <consortium name="The Broad Institute Genomics Platform"/>
            <consortium name="The Broad Institute Genome Sequencing Center for Infectious Disease"/>
            <person name="Wu L."/>
            <person name="Ma J."/>
        </authorList>
    </citation>
    <scope>NUCLEOTIDE SEQUENCE [LARGE SCALE GENOMIC DNA]</scope>
    <source>
        <strain evidence="2">JCM 14162</strain>
    </source>
</reference>
<sequence length="110" mass="12996">MTRILADLSEEDVQWLDAQAAAQGTSRAQLLRDAVAAFRADASKQGIEKYFGMWRDRREVGDPVAWQRRERASWTRPWDPDYWDVRKEFPDLFDADDDREAERYRKKDAS</sequence>
<evidence type="ECO:0000313" key="2">
    <source>
        <dbReference type="Proteomes" id="UP001500713"/>
    </source>
</evidence>
<keyword evidence="2" id="KW-1185">Reference proteome</keyword>
<protein>
    <recommendedName>
        <fullName evidence="3">Ribbon-helix-helix protein, CopG family</fullName>
    </recommendedName>
</protein>
<proteinExistence type="predicted"/>
<gene>
    <name evidence="1" type="ORF">GCM10009096_08340</name>
</gene>
<name>A0ABP3K2B5_9SPHN</name>
<evidence type="ECO:0008006" key="3">
    <source>
        <dbReference type="Google" id="ProtNLM"/>
    </source>
</evidence>
<dbReference type="RefSeq" id="WP_229956590.1">
    <property type="nucleotide sequence ID" value="NZ_BAAAEM010000002.1"/>
</dbReference>
<dbReference type="InterPro" id="IPR013321">
    <property type="entry name" value="Arc_rbn_hlx_hlx"/>
</dbReference>
<dbReference type="Proteomes" id="UP001500713">
    <property type="component" value="Unassembled WGS sequence"/>
</dbReference>
<accession>A0ABP3K2B5</accession>